<name>A0A5J4TCY6_9EUKA</name>
<comment type="caution">
    <text evidence="3">The sequence shown here is derived from an EMBL/GenBank/DDBJ whole genome shotgun (WGS) entry which is preliminary data.</text>
</comment>
<feature type="non-terminal residue" evidence="3">
    <location>
        <position position="295"/>
    </location>
</feature>
<proteinExistence type="predicted"/>
<sequence length="295" mass="33243">MPQLKGFTAALILNFVRFGQIVRYVVVLDATNKKGDQILAIISPSDSGKGFAFVPTVYEKDNFNNLIQRTDKQGKILYIKEKGSGMWGRVQFSPRHNQNLNNNILTKEDIVNTYKQSAQNNKVAQNIAPDILPAAPSTLPEQATENNPLSEQGNNQNLLSQNYEEAAQNDAPKFRNVYIPKYHLTVRTDLQDAREIVYSTDTSALKQSKEFYVALGRLGESKADYSKSVFNQMFRSVQSVATNMIYNTATGLGNMMLEAKNIIKYDTGNHFTKSMQKGRFGKELKETYGRTTQEE</sequence>
<accession>A0A5J4TCY6</accession>
<keyword evidence="2" id="KW-0732">Signal</keyword>
<dbReference type="EMBL" id="SNRW01034053">
    <property type="protein sequence ID" value="KAA6355782.1"/>
    <property type="molecule type" value="Genomic_DNA"/>
</dbReference>
<reference evidence="3 4" key="1">
    <citation type="submission" date="2019-03" db="EMBL/GenBank/DDBJ databases">
        <title>Single cell metagenomics reveals metabolic interactions within the superorganism composed of flagellate Streblomastix strix and complex community of Bacteroidetes bacteria on its surface.</title>
        <authorList>
            <person name="Treitli S.C."/>
            <person name="Kolisko M."/>
            <person name="Husnik F."/>
            <person name="Keeling P."/>
            <person name="Hampl V."/>
        </authorList>
    </citation>
    <scope>NUCLEOTIDE SEQUENCE [LARGE SCALE GENOMIC DNA]</scope>
    <source>
        <strain evidence="3">ST1C</strain>
    </source>
</reference>
<feature type="chain" id="PRO_5023817591" evidence="2">
    <location>
        <begin position="19"/>
        <end position="295"/>
    </location>
</feature>
<protein>
    <submittedName>
        <fullName evidence="3">Uncharacterized protein</fullName>
    </submittedName>
</protein>
<feature type="signal peptide" evidence="2">
    <location>
        <begin position="1"/>
        <end position="18"/>
    </location>
</feature>
<evidence type="ECO:0000256" key="1">
    <source>
        <dbReference type="SAM" id="MobiDB-lite"/>
    </source>
</evidence>
<gene>
    <name evidence="3" type="ORF">EZS28_048691</name>
</gene>
<evidence type="ECO:0000313" key="4">
    <source>
        <dbReference type="Proteomes" id="UP000324800"/>
    </source>
</evidence>
<dbReference type="Proteomes" id="UP000324800">
    <property type="component" value="Unassembled WGS sequence"/>
</dbReference>
<evidence type="ECO:0000313" key="3">
    <source>
        <dbReference type="EMBL" id="KAA6355782.1"/>
    </source>
</evidence>
<dbReference type="AlphaFoldDB" id="A0A5J4TCY6"/>
<evidence type="ECO:0000256" key="2">
    <source>
        <dbReference type="SAM" id="SignalP"/>
    </source>
</evidence>
<feature type="region of interest" description="Disordered" evidence="1">
    <location>
        <begin position="134"/>
        <end position="155"/>
    </location>
</feature>
<organism evidence="3 4">
    <name type="scientific">Streblomastix strix</name>
    <dbReference type="NCBI Taxonomy" id="222440"/>
    <lineage>
        <taxon>Eukaryota</taxon>
        <taxon>Metamonada</taxon>
        <taxon>Preaxostyla</taxon>
        <taxon>Oxymonadida</taxon>
        <taxon>Streblomastigidae</taxon>
        <taxon>Streblomastix</taxon>
    </lineage>
</organism>
<feature type="compositionally biased region" description="Polar residues" evidence="1">
    <location>
        <begin position="139"/>
        <end position="155"/>
    </location>
</feature>